<proteinExistence type="predicted"/>
<name>A0A075MUZ9_9ARCH</name>
<sequence length="39" mass="4428">MKETMIGYTAAGNKFPVAASDCQYFFVDATEIRKYYILA</sequence>
<gene>
    <name evidence="1" type="ORF">NTE_02953</name>
</gene>
<keyword evidence="2" id="KW-1185">Reference proteome</keyword>
<dbReference type="KEGG" id="nev:NTE_02953"/>
<dbReference type="Proteomes" id="UP000028194">
    <property type="component" value="Chromosome"/>
</dbReference>
<dbReference type="HOGENOM" id="CLU_3302555_0_0_2"/>
<evidence type="ECO:0000313" key="1">
    <source>
        <dbReference type="EMBL" id="AIF84988.1"/>
    </source>
</evidence>
<dbReference type="AlphaFoldDB" id="A0A075MUZ9"/>
<dbReference type="EMBL" id="CP007174">
    <property type="protein sequence ID" value="AIF84988.1"/>
    <property type="molecule type" value="Genomic_DNA"/>
</dbReference>
<accession>A0A075MUZ9</accession>
<protein>
    <submittedName>
        <fullName evidence="1">Uncharacterized protein</fullName>
    </submittedName>
</protein>
<reference evidence="1 2" key="1">
    <citation type="journal article" date="2014" name="PLoS ONE">
        <title>Genome Sequence of Candidatus Nitrososphaera evergladensis from Group I.1b Enriched from Everglades Soil Reveals Novel Genomic Features of the Ammonia-Oxidizing Archaea.</title>
        <authorList>
            <person name="Zhalnina K.V."/>
            <person name="Dias R."/>
            <person name="Leonard M.T."/>
            <person name="Dorr de Quadros P."/>
            <person name="Camargo F.A."/>
            <person name="Drew J.C."/>
            <person name="Farmerie W.G."/>
            <person name="Daroub S.H."/>
            <person name="Triplett E.W."/>
        </authorList>
    </citation>
    <scope>NUCLEOTIDE SEQUENCE [LARGE SCALE GENOMIC DNA]</scope>
    <source>
        <strain evidence="1 2">SR1</strain>
    </source>
</reference>
<dbReference type="STRING" id="1459636.NTE_02953"/>
<evidence type="ECO:0000313" key="2">
    <source>
        <dbReference type="Proteomes" id="UP000028194"/>
    </source>
</evidence>
<organism evidence="1 2">
    <name type="scientific">Candidatus Nitrososphaera evergladensis SR1</name>
    <dbReference type="NCBI Taxonomy" id="1459636"/>
    <lineage>
        <taxon>Archaea</taxon>
        <taxon>Nitrososphaerota</taxon>
        <taxon>Nitrososphaeria</taxon>
        <taxon>Nitrososphaerales</taxon>
        <taxon>Nitrososphaeraceae</taxon>
        <taxon>Nitrososphaera</taxon>
    </lineage>
</organism>